<dbReference type="FunFam" id="3.90.850.10:FF:000002">
    <property type="entry name" value="2-hydroxyhepta-2,4-diene-1,7-dioate isomerase"/>
    <property type="match status" value="1"/>
</dbReference>
<dbReference type="GO" id="GO:0046872">
    <property type="term" value="F:metal ion binding"/>
    <property type="evidence" value="ECO:0007669"/>
    <property type="project" value="UniProtKB-KW"/>
</dbReference>
<sequence length="278" mass="29191">MKLLRYGPPGQEKTGLLEADGQVRDLSAHVPVLAGDAVALPALDALRALDPADLPVVEAPGRTGACLASVPTFYCIGLNYARHAAETGATPPEEPIVFSKAASALAGPDDPLAIPPGSTKTDWEVELGVVIGQDCWQVSEAAALDHVAGYCVVNDVSEREWQIERKGQWIKGKSAPGFGPVGPWLVTADEVADPQALALSLTLNGAATQRSSTADMIFGVAEIVAYMSRFMRLVPGDIIATGTPEGVGMGMSPHRFLRPGDVMELSVEGLGTQRQEVV</sequence>
<keyword evidence="4" id="KW-0456">Lyase</keyword>
<dbReference type="RefSeq" id="WP_085791870.1">
    <property type="nucleotide sequence ID" value="NZ_FWFK01000003.1"/>
</dbReference>
<name>A0A1X6Z8I7_9RHOB</name>
<reference evidence="4 5" key="1">
    <citation type="submission" date="2017-03" db="EMBL/GenBank/DDBJ databases">
        <authorList>
            <person name="Afonso C.L."/>
            <person name="Miller P.J."/>
            <person name="Scott M.A."/>
            <person name="Spackman E."/>
            <person name="Goraichik I."/>
            <person name="Dimitrov K.M."/>
            <person name="Suarez D.L."/>
            <person name="Swayne D.E."/>
        </authorList>
    </citation>
    <scope>NUCLEOTIDE SEQUENCE [LARGE SCALE GENOMIC DNA]</scope>
    <source>
        <strain evidence="4 5">CECT 8625</strain>
    </source>
</reference>
<keyword evidence="2" id="KW-0479">Metal-binding</keyword>
<dbReference type="InterPro" id="IPR036663">
    <property type="entry name" value="Fumarylacetoacetase_C_sf"/>
</dbReference>
<evidence type="ECO:0000256" key="1">
    <source>
        <dbReference type="ARBA" id="ARBA00010211"/>
    </source>
</evidence>
<dbReference type="Pfam" id="PF01557">
    <property type="entry name" value="FAA_hydrolase"/>
    <property type="match status" value="1"/>
</dbReference>
<dbReference type="InterPro" id="IPR011234">
    <property type="entry name" value="Fumarylacetoacetase-like_C"/>
</dbReference>
<dbReference type="Gene3D" id="3.90.850.10">
    <property type="entry name" value="Fumarylacetoacetase-like, C-terminal domain"/>
    <property type="match status" value="1"/>
</dbReference>
<dbReference type="SUPFAM" id="SSF56529">
    <property type="entry name" value="FAH"/>
    <property type="match status" value="1"/>
</dbReference>
<keyword evidence="5" id="KW-1185">Reference proteome</keyword>
<evidence type="ECO:0000313" key="5">
    <source>
        <dbReference type="Proteomes" id="UP000193570"/>
    </source>
</evidence>
<gene>
    <name evidence="4" type="ORF">ROJ8625_02184</name>
</gene>
<dbReference type="PANTHER" id="PTHR42796:SF4">
    <property type="entry name" value="FUMARYLACETOACETATE HYDROLASE DOMAIN-CONTAINING PROTEIN 2A"/>
    <property type="match status" value="1"/>
</dbReference>
<dbReference type="InterPro" id="IPR051121">
    <property type="entry name" value="FAH"/>
</dbReference>
<dbReference type="EC" id="4.3.2.3" evidence="4"/>
<dbReference type="Proteomes" id="UP000193570">
    <property type="component" value="Unassembled WGS sequence"/>
</dbReference>
<dbReference type="GO" id="GO:0050385">
    <property type="term" value="F:ureidoglycolate lyase activity"/>
    <property type="evidence" value="ECO:0007669"/>
    <property type="project" value="UniProtKB-EC"/>
</dbReference>
<dbReference type="PANTHER" id="PTHR42796">
    <property type="entry name" value="FUMARYLACETOACETATE HYDROLASE DOMAIN-CONTAINING PROTEIN 2A-RELATED"/>
    <property type="match status" value="1"/>
</dbReference>
<evidence type="ECO:0000259" key="3">
    <source>
        <dbReference type="Pfam" id="PF01557"/>
    </source>
</evidence>
<comment type="similarity">
    <text evidence="1">Belongs to the FAH family.</text>
</comment>
<evidence type="ECO:0000256" key="2">
    <source>
        <dbReference type="ARBA" id="ARBA00022723"/>
    </source>
</evidence>
<proteinExistence type="inferred from homology"/>
<dbReference type="EMBL" id="FWFK01000003">
    <property type="protein sequence ID" value="SLN43905.1"/>
    <property type="molecule type" value="Genomic_DNA"/>
</dbReference>
<dbReference type="OrthoDB" id="5197601at2"/>
<dbReference type="AlphaFoldDB" id="A0A1X6Z8I7"/>
<accession>A0A1X6Z8I7</accession>
<protein>
    <submittedName>
        <fullName evidence="4">Ureidoglycolate lyase</fullName>
        <ecNumber evidence="4">4.3.2.3</ecNumber>
    </submittedName>
</protein>
<dbReference type="GO" id="GO:0019752">
    <property type="term" value="P:carboxylic acid metabolic process"/>
    <property type="evidence" value="ECO:0007669"/>
    <property type="project" value="UniProtKB-ARBA"/>
</dbReference>
<evidence type="ECO:0000313" key="4">
    <source>
        <dbReference type="EMBL" id="SLN43905.1"/>
    </source>
</evidence>
<feature type="domain" description="Fumarylacetoacetase-like C-terminal" evidence="3">
    <location>
        <begin position="73"/>
        <end position="278"/>
    </location>
</feature>
<dbReference type="GO" id="GO:0016853">
    <property type="term" value="F:isomerase activity"/>
    <property type="evidence" value="ECO:0007669"/>
    <property type="project" value="UniProtKB-ARBA"/>
</dbReference>
<organism evidence="4 5">
    <name type="scientific">Roseivivax jejudonensis</name>
    <dbReference type="NCBI Taxonomy" id="1529041"/>
    <lineage>
        <taxon>Bacteria</taxon>
        <taxon>Pseudomonadati</taxon>
        <taxon>Pseudomonadota</taxon>
        <taxon>Alphaproteobacteria</taxon>
        <taxon>Rhodobacterales</taxon>
        <taxon>Roseobacteraceae</taxon>
        <taxon>Roseivivax</taxon>
    </lineage>
</organism>